<evidence type="ECO:0000256" key="3">
    <source>
        <dbReference type="ARBA" id="ARBA00022475"/>
    </source>
</evidence>
<keyword evidence="3" id="KW-1003">Cell membrane</keyword>
<accession>A0ABS5EU83</accession>
<evidence type="ECO:0000256" key="5">
    <source>
        <dbReference type="ARBA" id="ARBA00022989"/>
    </source>
</evidence>
<keyword evidence="6 7" id="KW-0472">Membrane</keyword>
<evidence type="ECO:0000256" key="6">
    <source>
        <dbReference type="ARBA" id="ARBA00023136"/>
    </source>
</evidence>
<keyword evidence="9" id="KW-1185">Reference proteome</keyword>
<feature type="transmembrane region" description="Helical" evidence="7">
    <location>
        <begin position="359"/>
        <end position="380"/>
    </location>
</feature>
<feature type="transmembrane region" description="Helical" evidence="7">
    <location>
        <begin position="142"/>
        <end position="166"/>
    </location>
</feature>
<evidence type="ECO:0000256" key="1">
    <source>
        <dbReference type="ARBA" id="ARBA00004651"/>
    </source>
</evidence>
<keyword evidence="4 7" id="KW-0812">Transmembrane</keyword>
<evidence type="ECO:0000256" key="2">
    <source>
        <dbReference type="ARBA" id="ARBA00022448"/>
    </source>
</evidence>
<dbReference type="PANTHER" id="PTHR30509:SF9">
    <property type="entry name" value="MULTIDRUG RESISTANCE PROTEIN MDTO"/>
    <property type="match status" value="1"/>
</dbReference>
<name>A0ABS5EU83_9PROT</name>
<feature type="transmembrane region" description="Helical" evidence="7">
    <location>
        <begin position="416"/>
        <end position="433"/>
    </location>
</feature>
<feature type="transmembrane region" description="Helical" evidence="7">
    <location>
        <begin position="60"/>
        <end position="77"/>
    </location>
</feature>
<comment type="caution">
    <text evidence="8">The sequence shown here is derived from an EMBL/GenBank/DDBJ whole genome shotgun (WGS) entry which is preliminary data.</text>
</comment>
<evidence type="ECO:0000313" key="8">
    <source>
        <dbReference type="EMBL" id="MBR0663851.1"/>
    </source>
</evidence>
<evidence type="ECO:0000256" key="7">
    <source>
        <dbReference type="SAM" id="Phobius"/>
    </source>
</evidence>
<sequence length="687" mass="71554">MTLPSARDWLFSAKAFAAAMLALYLAFAFDLPRPYWAMTTVYVVMNPLSGATASKALYRALGTLLGATAAVAMVPLLADAPELLCLAVALWAGGLMYGAMLDRTPRSYVFMLAAYTLPLIALPAVTAPETIFDIAVARSEEIILGILCASIVAATVFPVSIGPALASRAKAWLGDAGAWAAEILRGGGAAPATPAARQRLAADIAALDAMIAQFSYDADARDMAGQAKALRGSFLLLPPLLSSLADRLHALTLEAGALPGDLGALTTAIADWIAAGGDPEAADRFAAGIAALEPAPDAPADWHGLVLSSFLARLGEVVALWRDCLMRQQQIAAGRPEPGWRPTSRFRPVLGGGRHHDHLLMLFSAASAAAATLAAGLIWIHSGWVGGANFMAMTTVACCFFGALDRPAPQMRAMAVWTSVALLAAGTYLLAVLPGIEDFAVLVAVLSVFFLPVGALIPRPQIFLPTMMLAVNGAAMMSLQDRFSTDFASFANEGLAVVGGQLFAMLWTLVTKPFGAGIAARRLIHAGWAELAAIAGGTTRRDHGALANRALDRLGQLAPRLAASGDTAVVAGDALAELRIGYNLLDLRRDRAALSDSARRRVDAVLAAVATHFQSRRAGMAIAAPETLRAAIDRALGAVAGQPGTPARDAAHALVGLRRGLFPHAPGPRITPAFPAPLHRAAPLAAE</sequence>
<dbReference type="Proteomes" id="UP001196870">
    <property type="component" value="Unassembled WGS sequence"/>
</dbReference>
<gene>
    <name evidence="8" type="ORF">GXW71_05710</name>
</gene>
<organism evidence="8 9">
    <name type="scientific">Plastoroseomonas hellenica</name>
    <dbReference type="NCBI Taxonomy" id="2687306"/>
    <lineage>
        <taxon>Bacteria</taxon>
        <taxon>Pseudomonadati</taxon>
        <taxon>Pseudomonadota</taxon>
        <taxon>Alphaproteobacteria</taxon>
        <taxon>Acetobacterales</taxon>
        <taxon>Acetobacteraceae</taxon>
        <taxon>Plastoroseomonas</taxon>
    </lineage>
</organism>
<evidence type="ECO:0000256" key="4">
    <source>
        <dbReference type="ARBA" id="ARBA00022692"/>
    </source>
</evidence>
<feature type="transmembrane region" description="Helical" evidence="7">
    <location>
        <begin position="9"/>
        <end position="29"/>
    </location>
</feature>
<dbReference type="EMBL" id="JAAGBB010000005">
    <property type="protein sequence ID" value="MBR0663851.1"/>
    <property type="molecule type" value="Genomic_DNA"/>
</dbReference>
<protein>
    <submittedName>
        <fullName evidence="8">FUSC family protein</fullName>
    </submittedName>
</protein>
<dbReference type="PANTHER" id="PTHR30509">
    <property type="entry name" value="P-HYDROXYBENZOIC ACID EFFLUX PUMP SUBUNIT-RELATED"/>
    <property type="match status" value="1"/>
</dbReference>
<reference evidence="9" key="1">
    <citation type="journal article" date="2021" name="Syst. Appl. Microbiol.">
        <title>Roseomonas hellenica sp. nov., isolated from roots of wild-growing Alkanna tinctoria.</title>
        <authorList>
            <person name="Rat A."/>
            <person name="Naranjo H.D."/>
            <person name="Lebbe L."/>
            <person name="Cnockaert M."/>
            <person name="Krigas N."/>
            <person name="Grigoriadou K."/>
            <person name="Maloupa E."/>
            <person name="Willems A."/>
        </authorList>
    </citation>
    <scope>NUCLEOTIDE SEQUENCE [LARGE SCALE GENOMIC DNA]</scope>
    <source>
        <strain evidence="9">LMG 31523</strain>
    </source>
</reference>
<keyword evidence="5 7" id="KW-1133">Transmembrane helix</keyword>
<keyword evidence="2" id="KW-0813">Transport</keyword>
<dbReference type="InterPro" id="IPR006726">
    <property type="entry name" value="PHBA_efflux_AaeB/fusaric-R"/>
</dbReference>
<dbReference type="RefSeq" id="WP_211851441.1">
    <property type="nucleotide sequence ID" value="NZ_JAAGBB010000005.1"/>
</dbReference>
<feature type="transmembrane region" description="Helical" evidence="7">
    <location>
        <begin position="439"/>
        <end position="458"/>
    </location>
</feature>
<feature type="transmembrane region" description="Helical" evidence="7">
    <location>
        <begin position="108"/>
        <end position="127"/>
    </location>
</feature>
<feature type="transmembrane region" description="Helical" evidence="7">
    <location>
        <begin position="83"/>
        <end position="101"/>
    </location>
</feature>
<comment type="subcellular location">
    <subcellularLocation>
        <location evidence="1">Cell membrane</location>
        <topology evidence="1">Multi-pass membrane protein</topology>
    </subcellularLocation>
</comment>
<evidence type="ECO:0000313" key="9">
    <source>
        <dbReference type="Proteomes" id="UP001196870"/>
    </source>
</evidence>
<dbReference type="Pfam" id="PF04632">
    <property type="entry name" value="FUSC"/>
    <property type="match status" value="1"/>
</dbReference>
<proteinExistence type="predicted"/>